<reference evidence="1" key="1">
    <citation type="submission" date="2021-09" db="EMBL/GenBank/DDBJ databases">
        <title>The genome of Mauremys mutica provides insights into the evolution of semi-aquatic lifestyle.</title>
        <authorList>
            <person name="Gong S."/>
            <person name="Gao Y."/>
        </authorList>
    </citation>
    <scope>NUCLEOTIDE SEQUENCE</scope>
    <source>
        <strain evidence="1">MM-2020</strain>
        <tissue evidence="1">Muscle</tissue>
    </source>
</reference>
<name>A0A9D3XSV0_9SAUR</name>
<evidence type="ECO:0000313" key="2">
    <source>
        <dbReference type="Proteomes" id="UP000827986"/>
    </source>
</evidence>
<organism evidence="1 2">
    <name type="scientific">Mauremys mutica</name>
    <name type="common">yellowpond turtle</name>
    <dbReference type="NCBI Taxonomy" id="74926"/>
    <lineage>
        <taxon>Eukaryota</taxon>
        <taxon>Metazoa</taxon>
        <taxon>Chordata</taxon>
        <taxon>Craniata</taxon>
        <taxon>Vertebrata</taxon>
        <taxon>Euteleostomi</taxon>
        <taxon>Archelosauria</taxon>
        <taxon>Testudinata</taxon>
        <taxon>Testudines</taxon>
        <taxon>Cryptodira</taxon>
        <taxon>Durocryptodira</taxon>
        <taxon>Testudinoidea</taxon>
        <taxon>Geoemydidae</taxon>
        <taxon>Geoemydinae</taxon>
        <taxon>Mauremys</taxon>
    </lineage>
</organism>
<dbReference type="Proteomes" id="UP000827986">
    <property type="component" value="Unassembled WGS sequence"/>
</dbReference>
<comment type="caution">
    <text evidence="1">The sequence shown here is derived from an EMBL/GenBank/DDBJ whole genome shotgun (WGS) entry which is preliminary data.</text>
</comment>
<proteinExistence type="predicted"/>
<dbReference type="EMBL" id="JAHDVG010000464">
    <property type="protein sequence ID" value="KAH1184881.1"/>
    <property type="molecule type" value="Genomic_DNA"/>
</dbReference>
<protein>
    <submittedName>
        <fullName evidence="1">Uncharacterized protein</fullName>
    </submittedName>
</protein>
<sequence length="103" mass="10981">MAQTTLLQAGSQNLWTKPGGVCSTTLGPKLGCYGTVPPVTDPNTVPLGQNIAYSTSKTSSERRWILSQTSPQRTSPLQPICHSPCPAIWTTNSMLPAVLLPCQ</sequence>
<gene>
    <name evidence="1" type="ORF">KIL84_012822</name>
</gene>
<accession>A0A9D3XSV0</accession>
<dbReference type="AlphaFoldDB" id="A0A9D3XSV0"/>
<evidence type="ECO:0000313" key="1">
    <source>
        <dbReference type="EMBL" id="KAH1184881.1"/>
    </source>
</evidence>
<keyword evidence="2" id="KW-1185">Reference proteome</keyword>